<feature type="repeat" description="WD" evidence="3">
    <location>
        <begin position="566"/>
        <end position="607"/>
    </location>
</feature>
<accession>A0A5C3QWH4</accession>
<dbReference type="SMART" id="SM00564">
    <property type="entry name" value="PQQ"/>
    <property type="match status" value="4"/>
</dbReference>
<evidence type="ECO:0000256" key="2">
    <source>
        <dbReference type="ARBA" id="ARBA00022737"/>
    </source>
</evidence>
<dbReference type="InterPro" id="IPR001680">
    <property type="entry name" value="WD40_rpt"/>
</dbReference>
<dbReference type="InterPro" id="IPR011047">
    <property type="entry name" value="Quinoprotein_ADH-like_sf"/>
</dbReference>
<gene>
    <name evidence="4" type="ORF">BDV98DRAFT_277696</name>
</gene>
<evidence type="ECO:0000256" key="1">
    <source>
        <dbReference type="ARBA" id="ARBA00022574"/>
    </source>
</evidence>
<dbReference type="SMART" id="SM00320">
    <property type="entry name" value="WD40"/>
    <property type="match status" value="5"/>
</dbReference>
<dbReference type="PROSITE" id="PS50082">
    <property type="entry name" value="WD_REPEATS_2"/>
    <property type="match status" value="5"/>
</dbReference>
<proteinExistence type="predicted"/>
<dbReference type="Gene3D" id="2.130.10.10">
    <property type="entry name" value="YVTN repeat-like/Quinoprotein amine dehydrogenase"/>
    <property type="match status" value="3"/>
</dbReference>
<feature type="repeat" description="WD" evidence="3">
    <location>
        <begin position="482"/>
        <end position="523"/>
    </location>
</feature>
<feature type="non-terminal residue" evidence="4">
    <location>
        <position position="631"/>
    </location>
</feature>
<dbReference type="PANTHER" id="PTHR22847">
    <property type="entry name" value="WD40 REPEAT PROTEIN"/>
    <property type="match status" value="1"/>
</dbReference>
<name>A0A5C3QWH4_9AGAR</name>
<dbReference type="InterPro" id="IPR015943">
    <property type="entry name" value="WD40/YVTN_repeat-like_dom_sf"/>
</dbReference>
<reference evidence="4 5" key="1">
    <citation type="journal article" date="2019" name="Nat. Ecol. Evol.">
        <title>Megaphylogeny resolves global patterns of mushroom evolution.</title>
        <authorList>
            <person name="Varga T."/>
            <person name="Krizsan K."/>
            <person name="Foldi C."/>
            <person name="Dima B."/>
            <person name="Sanchez-Garcia M."/>
            <person name="Sanchez-Ramirez S."/>
            <person name="Szollosi G.J."/>
            <person name="Szarkandi J.G."/>
            <person name="Papp V."/>
            <person name="Albert L."/>
            <person name="Andreopoulos W."/>
            <person name="Angelini C."/>
            <person name="Antonin V."/>
            <person name="Barry K.W."/>
            <person name="Bougher N.L."/>
            <person name="Buchanan P."/>
            <person name="Buyck B."/>
            <person name="Bense V."/>
            <person name="Catcheside P."/>
            <person name="Chovatia M."/>
            <person name="Cooper J."/>
            <person name="Damon W."/>
            <person name="Desjardin D."/>
            <person name="Finy P."/>
            <person name="Geml J."/>
            <person name="Haridas S."/>
            <person name="Hughes K."/>
            <person name="Justo A."/>
            <person name="Karasinski D."/>
            <person name="Kautmanova I."/>
            <person name="Kiss B."/>
            <person name="Kocsube S."/>
            <person name="Kotiranta H."/>
            <person name="LaButti K.M."/>
            <person name="Lechner B.E."/>
            <person name="Liimatainen K."/>
            <person name="Lipzen A."/>
            <person name="Lukacs Z."/>
            <person name="Mihaltcheva S."/>
            <person name="Morgado L.N."/>
            <person name="Niskanen T."/>
            <person name="Noordeloos M.E."/>
            <person name="Ohm R.A."/>
            <person name="Ortiz-Santana B."/>
            <person name="Ovrebo C."/>
            <person name="Racz N."/>
            <person name="Riley R."/>
            <person name="Savchenko A."/>
            <person name="Shiryaev A."/>
            <person name="Soop K."/>
            <person name="Spirin V."/>
            <person name="Szebenyi C."/>
            <person name="Tomsovsky M."/>
            <person name="Tulloss R.E."/>
            <person name="Uehling J."/>
            <person name="Grigoriev I.V."/>
            <person name="Vagvolgyi C."/>
            <person name="Papp T."/>
            <person name="Martin F.M."/>
            <person name="Miettinen O."/>
            <person name="Hibbett D.S."/>
            <person name="Nagy L.G."/>
        </authorList>
    </citation>
    <scope>NUCLEOTIDE SEQUENCE [LARGE SCALE GENOMIC DNA]</scope>
    <source>
        <strain evidence="4 5">CBS 309.79</strain>
    </source>
</reference>
<dbReference type="CDD" id="cd00200">
    <property type="entry name" value="WD40"/>
    <property type="match status" value="1"/>
</dbReference>
<dbReference type="SUPFAM" id="SSF50998">
    <property type="entry name" value="Quinoprotein alcohol dehydrogenase-like"/>
    <property type="match status" value="1"/>
</dbReference>
<dbReference type="Pfam" id="PF00400">
    <property type="entry name" value="WD40"/>
    <property type="match status" value="5"/>
</dbReference>
<dbReference type="PROSITE" id="PS50294">
    <property type="entry name" value="WD_REPEATS_REGION"/>
    <property type="match status" value="5"/>
</dbReference>
<dbReference type="OrthoDB" id="3266532at2759"/>
<dbReference type="PRINTS" id="PR00320">
    <property type="entry name" value="GPROTEINBRPT"/>
</dbReference>
<dbReference type="InterPro" id="IPR018391">
    <property type="entry name" value="PQQ_b-propeller_rpt"/>
</dbReference>
<feature type="repeat" description="WD" evidence="3">
    <location>
        <begin position="447"/>
        <end position="481"/>
    </location>
</feature>
<protein>
    <submittedName>
        <fullName evidence="4">Quinon protein alcohol dehydrogenase-like superfamily</fullName>
    </submittedName>
</protein>
<organism evidence="4 5">
    <name type="scientific">Pterulicium gracile</name>
    <dbReference type="NCBI Taxonomy" id="1884261"/>
    <lineage>
        <taxon>Eukaryota</taxon>
        <taxon>Fungi</taxon>
        <taxon>Dikarya</taxon>
        <taxon>Basidiomycota</taxon>
        <taxon>Agaricomycotina</taxon>
        <taxon>Agaricomycetes</taxon>
        <taxon>Agaricomycetidae</taxon>
        <taxon>Agaricales</taxon>
        <taxon>Pleurotineae</taxon>
        <taxon>Pterulaceae</taxon>
        <taxon>Pterulicium</taxon>
    </lineage>
</organism>
<feature type="non-terminal residue" evidence="4">
    <location>
        <position position="1"/>
    </location>
</feature>
<dbReference type="EMBL" id="ML178817">
    <property type="protein sequence ID" value="TFL04891.1"/>
    <property type="molecule type" value="Genomic_DNA"/>
</dbReference>
<feature type="repeat" description="WD" evidence="3">
    <location>
        <begin position="608"/>
        <end position="631"/>
    </location>
</feature>
<dbReference type="Proteomes" id="UP000305067">
    <property type="component" value="Unassembled WGS sequence"/>
</dbReference>
<feature type="repeat" description="WD" evidence="3">
    <location>
        <begin position="524"/>
        <end position="565"/>
    </location>
</feature>
<keyword evidence="2" id="KW-0677">Repeat</keyword>
<dbReference type="GO" id="GO:1990234">
    <property type="term" value="C:transferase complex"/>
    <property type="evidence" value="ECO:0007669"/>
    <property type="project" value="UniProtKB-ARBA"/>
</dbReference>
<dbReference type="PROSITE" id="PS00678">
    <property type="entry name" value="WD_REPEATS_1"/>
    <property type="match status" value="4"/>
</dbReference>
<evidence type="ECO:0000313" key="4">
    <source>
        <dbReference type="EMBL" id="TFL04891.1"/>
    </source>
</evidence>
<dbReference type="PANTHER" id="PTHR22847:SF637">
    <property type="entry name" value="WD REPEAT DOMAIN 5B"/>
    <property type="match status" value="1"/>
</dbReference>
<evidence type="ECO:0000256" key="3">
    <source>
        <dbReference type="PROSITE-ProRule" id="PRU00221"/>
    </source>
</evidence>
<dbReference type="InterPro" id="IPR019775">
    <property type="entry name" value="WD40_repeat_CS"/>
</dbReference>
<sequence>SSKNRETGLPPLLVVVDALDEIESDEGVAFLQDLVTATSGTQGGLRRLKILVTSRPHEKIRNLAQSFPVDNVYHLETISKDDARADIQKFFLEKLPGIDKWGEKELDTLLDRADGLFIYAATIWRRVVEDPSEPPTPLELEELVSKEVGNSISGGGMDALYQQIVSTAIEAARGNRRKALAVLHSAILAERPLSLNEINHLADIKDPIRVERTIKSLHAVIRVSNDGYIFTYHKSFSDFMLDATRSCDITCAQSPAYGTFAQTCLDTMLTSLRFNMCNLPSSYLFDNEVPDIRKRVEEGILNGNALEYSCRFWMSHFGSSIPDNTLHTKMSTFVREKILYWVEAMNLLGARSQCLLAVVHLREWCQKSKVSHEVLVAVNSLMKLSRLYLQSPACQSTPHLYISALATEIGRSDDFPRPWIERFTQLPRVKFTGDRGALSTIAVNSIVNSVAFSPDGTWVVSGLGDNSVRIWDASTGEEKHKLDGHTRGVTSVAFSPDGTRVVSGSRDNSVRIWDASTGKEKHELDGHAKWVSSVAFSPDGTRVVSGSYDNSVRIWDTSTSEEKHKLDGHTNGVSSVAFSPDGTRVVSGSWDNSVRIWDASTGEEKHKLDGHTRGVSSVAFSPDGTRVVSGS</sequence>
<keyword evidence="5" id="KW-1185">Reference proteome</keyword>
<dbReference type="InterPro" id="IPR020472">
    <property type="entry name" value="WD40_PAC1"/>
</dbReference>
<dbReference type="GO" id="GO:0005634">
    <property type="term" value="C:nucleus"/>
    <property type="evidence" value="ECO:0007669"/>
    <property type="project" value="TreeGrafter"/>
</dbReference>
<keyword evidence="1 3" id="KW-0853">WD repeat</keyword>
<dbReference type="AlphaFoldDB" id="A0A5C3QWH4"/>
<evidence type="ECO:0000313" key="5">
    <source>
        <dbReference type="Proteomes" id="UP000305067"/>
    </source>
</evidence>
<dbReference type="STRING" id="1884261.A0A5C3QWH4"/>